<dbReference type="SUPFAM" id="SSF88697">
    <property type="entry name" value="PUA domain-like"/>
    <property type="match status" value="1"/>
</dbReference>
<dbReference type="Gene3D" id="1.20.58.1480">
    <property type="match status" value="1"/>
</dbReference>
<proteinExistence type="predicted"/>
<comment type="caution">
    <text evidence="2">The sequence shown here is derived from an EMBL/GenBank/DDBJ whole genome shotgun (WGS) entry which is preliminary data.</text>
</comment>
<accession>A0ABT3T8N1</accession>
<protein>
    <submittedName>
        <fullName evidence="2">Carboligase</fullName>
    </submittedName>
</protein>
<dbReference type="InterPro" id="IPR046336">
    <property type="entry name" value="Lon_prtase_N_sf"/>
</dbReference>
<keyword evidence="3" id="KW-1185">Reference proteome</keyword>
<sequence length="218" mass="24462">MIEVALFPIPNSVNFPGVPCALHVFEPRYRQMVRHCIETDMLMGICHTEKVLHDGGDAQSMSEALNSNQSTYKPCRIFSAGTVKLLQELEDGRLLIEVDTSLRVRLETEKQTLPFSIWVCEELLDQSFDATSEALLAQAQEKILQRLIILTHDNEKAQAELKSAHWQEMSAHKFSFVIAGLLGMPPETSQRLLEMTNPQERLDDVLGMINEIGADIGG</sequence>
<evidence type="ECO:0000313" key="2">
    <source>
        <dbReference type="EMBL" id="MCX2978610.1"/>
    </source>
</evidence>
<dbReference type="EMBL" id="SHNO01000001">
    <property type="protein sequence ID" value="MCX2978610.1"/>
    <property type="molecule type" value="Genomic_DNA"/>
</dbReference>
<dbReference type="PANTHER" id="PTHR46732:SF8">
    <property type="entry name" value="ATP-DEPENDENT PROTEASE LA (LON) DOMAIN PROTEIN"/>
    <property type="match status" value="1"/>
</dbReference>
<evidence type="ECO:0000259" key="1">
    <source>
        <dbReference type="PROSITE" id="PS51787"/>
    </source>
</evidence>
<evidence type="ECO:0000313" key="3">
    <source>
        <dbReference type="Proteomes" id="UP001143304"/>
    </source>
</evidence>
<dbReference type="InterPro" id="IPR003111">
    <property type="entry name" value="Lon_prtase_N"/>
</dbReference>
<dbReference type="PROSITE" id="PS51787">
    <property type="entry name" value="LON_N"/>
    <property type="match status" value="1"/>
</dbReference>
<dbReference type="InterPro" id="IPR015947">
    <property type="entry name" value="PUA-like_sf"/>
</dbReference>
<name>A0ABT3T8N1_9GAMM</name>
<dbReference type="SMART" id="SM00464">
    <property type="entry name" value="LON"/>
    <property type="match status" value="1"/>
</dbReference>
<dbReference type="Pfam" id="PF02190">
    <property type="entry name" value="LON_substr_bdg"/>
    <property type="match status" value="1"/>
</dbReference>
<dbReference type="Proteomes" id="UP001143304">
    <property type="component" value="Unassembled WGS sequence"/>
</dbReference>
<organism evidence="2 3">
    <name type="scientific">Candidatus Marimicrobium litorale</name>
    <dbReference type="NCBI Taxonomy" id="2518991"/>
    <lineage>
        <taxon>Bacteria</taxon>
        <taxon>Pseudomonadati</taxon>
        <taxon>Pseudomonadota</taxon>
        <taxon>Gammaproteobacteria</taxon>
        <taxon>Cellvibrionales</taxon>
        <taxon>Halieaceae</taxon>
        <taxon>Marimicrobium</taxon>
    </lineage>
</organism>
<dbReference type="Gene3D" id="2.30.130.40">
    <property type="entry name" value="LON domain-like"/>
    <property type="match status" value="1"/>
</dbReference>
<dbReference type="PANTHER" id="PTHR46732">
    <property type="entry name" value="ATP-DEPENDENT PROTEASE LA (LON) DOMAIN PROTEIN"/>
    <property type="match status" value="1"/>
</dbReference>
<feature type="domain" description="Lon N-terminal" evidence="1">
    <location>
        <begin position="4"/>
        <end position="213"/>
    </location>
</feature>
<gene>
    <name evidence="2" type="ORF">EYC82_14680</name>
</gene>
<dbReference type="RefSeq" id="WP_279250307.1">
    <property type="nucleotide sequence ID" value="NZ_SHNO01000001.1"/>
</dbReference>
<reference evidence="2" key="1">
    <citation type="submission" date="2019-02" db="EMBL/GenBank/DDBJ databases">
        <authorList>
            <person name="Li S.-H."/>
        </authorList>
    </citation>
    <scope>NUCLEOTIDE SEQUENCE</scope>
    <source>
        <strain evidence="2">IMCC11814</strain>
    </source>
</reference>